<accession>A0A6B2LA72</accession>
<dbReference type="EMBL" id="GIBP01004960">
    <property type="protein sequence ID" value="NDV33929.1"/>
    <property type="molecule type" value="Transcribed_RNA"/>
</dbReference>
<name>A0A6B2LA72_9EUKA</name>
<dbReference type="PANTHER" id="PTHR10182">
    <property type="entry name" value="CALCIUM-BINDING PROTEIN 39-RELATED"/>
    <property type="match status" value="1"/>
</dbReference>
<reference evidence="2" key="1">
    <citation type="journal article" date="2020" name="J. Eukaryot. Microbiol.">
        <title>De novo Sequencing, Assembly and Annotation of the Transcriptome for the Free-Living Testate Amoeba Arcella intermedia.</title>
        <authorList>
            <person name="Ribeiro G.M."/>
            <person name="Porfirio-Sousa A.L."/>
            <person name="Maurer-Alcala X.X."/>
            <person name="Katz L.A."/>
            <person name="Lahr D.J.G."/>
        </authorList>
    </citation>
    <scope>NUCLEOTIDE SEQUENCE</scope>
</reference>
<comment type="similarity">
    <text evidence="1">Belongs to the Mo25 family.</text>
</comment>
<dbReference type="AlphaFoldDB" id="A0A6B2LA72"/>
<evidence type="ECO:0000256" key="1">
    <source>
        <dbReference type="ARBA" id="ARBA00011012"/>
    </source>
</evidence>
<dbReference type="PANTHER" id="PTHR10182:SF3">
    <property type="entry name" value="PROTEIN MO25"/>
    <property type="match status" value="1"/>
</dbReference>
<evidence type="ECO:0000313" key="2">
    <source>
        <dbReference type="EMBL" id="NDV33929.1"/>
    </source>
</evidence>
<dbReference type="Pfam" id="PF08569">
    <property type="entry name" value="Mo25"/>
    <property type="match status" value="1"/>
</dbReference>
<sequence>MLLSLKKSKKGDEKVVEEIAKSLVDIRVRLCGEGTVDPQESTTIATEIETHELFILIIANLGRLDFESRKNVVTIYNALLRRTVKEAHPFVEHLVGHPQILLQTVSCYKESTVWQHTGMLLRESIRYEELTKLLLQPDMFYQFFELVELQNVDIAIDAFSTFKELLTKHKDIIAKFLDENYDAFFEAYTKLLNSINYVTKRQSLKLLGELLLDRTNFSVMTRYISQRSNLKLMMTLLRDKSRSIQYEAFHVFKVFVANPNKPQPISDILVQNKEKLKDFLSDFHNDKDDEQFKDEKEYLLKQIELL</sequence>
<organism evidence="2">
    <name type="scientific">Arcella intermedia</name>
    <dbReference type="NCBI Taxonomy" id="1963864"/>
    <lineage>
        <taxon>Eukaryota</taxon>
        <taxon>Amoebozoa</taxon>
        <taxon>Tubulinea</taxon>
        <taxon>Elardia</taxon>
        <taxon>Arcellinida</taxon>
        <taxon>Sphaerothecina</taxon>
        <taxon>Arcellidae</taxon>
        <taxon>Arcella</taxon>
    </lineage>
</organism>
<dbReference type="SUPFAM" id="SSF48371">
    <property type="entry name" value="ARM repeat"/>
    <property type="match status" value="1"/>
</dbReference>
<dbReference type="Gene3D" id="1.25.10.10">
    <property type="entry name" value="Leucine-rich Repeat Variant"/>
    <property type="match status" value="1"/>
</dbReference>
<dbReference type="InterPro" id="IPR016024">
    <property type="entry name" value="ARM-type_fold"/>
</dbReference>
<dbReference type="InterPro" id="IPR011989">
    <property type="entry name" value="ARM-like"/>
</dbReference>
<evidence type="ECO:0008006" key="3">
    <source>
        <dbReference type="Google" id="ProtNLM"/>
    </source>
</evidence>
<proteinExistence type="inferred from homology"/>
<protein>
    <recommendedName>
        <fullName evidence="3">Calcium-binding protein 39</fullName>
    </recommendedName>
</protein>
<dbReference type="GO" id="GO:0035556">
    <property type="term" value="P:intracellular signal transduction"/>
    <property type="evidence" value="ECO:0007669"/>
    <property type="project" value="TreeGrafter"/>
</dbReference>
<dbReference type="InterPro" id="IPR013878">
    <property type="entry name" value="Mo25"/>
</dbReference>
<dbReference type="GO" id="GO:0043539">
    <property type="term" value="F:protein serine/threonine kinase activator activity"/>
    <property type="evidence" value="ECO:0007669"/>
    <property type="project" value="TreeGrafter"/>
</dbReference>